<comment type="caution">
    <text evidence="5">The sequence shown here is derived from an EMBL/GenBank/DDBJ whole genome shotgun (WGS) entry which is preliminary data.</text>
</comment>
<dbReference type="EMBL" id="JABCJE010000004">
    <property type="protein sequence ID" value="NVO24029.1"/>
    <property type="molecule type" value="Genomic_DNA"/>
</dbReference>
<dbReference type="SMART" id="SM00347">
    <property type="entry name" value="HTH_MARR"/>
    <property type="match status" value="1"/>
</dbReference>
<keyword evidence="7" id="KW-1185">Reference proteome</keyword>
<proteinExistence type="predicted"/>
<reference evidence="7 8" key="1">
    <citation type="submission" date="2020-04" db="EMBL/GenBank/DDBJ databases">
        <title>Donghicola sp., a member of the Rhodobacteraceae family isolated from mangrove forest in Thailand.</title>
        <authorList>
            <person name="Charoenyingcharoen P."/>
            <person name="Yukphan P."/>
        </authorList>
    </citation>
    <scope>NUCLEOTIDE SEQUENCE [LARGE SCALE GENOMIC DNA]</scope>
    <source>
        <strain evidence="5 8">B5-SW-15</strain>
        <strain evidence="6 7">C2-DW-16</strain>
    </source>
</reference>
<accession>A0A850QCY9</accession>
<evidence type="ECO:0000256" key="2">
    <source>
        <dbReference type="ARBA" id="ARBA00023125"/>
    </source>
</evidence>
<dbReference type="InterPro" id="IPR036390">
    <property type="entry name" value="WH_DNA-bd_sf"/>
</dbReference>
<dbReference type="Gene3D" id="1.10.10.10">
    <property type="entry name" value="Winged helix-like DNA-binding domain superfamily/Winged helix DNA-binding domain"/>
    <property type="match status" value="1"/>
</dbReference>
<gene>
    <name evidence="6" type="ORF">HJ526_09050</name>
    <name evidence="5" type="ORF">HJ536_11745</name>
</gene>
<dbReference type="InterPro" id="IPR036388">
    <property type="entry name" value="WH-like_DNA-bd_sf"/>
</dbReference>
<dbReference type="InterPro" id="IPR000835">
    <property type="entry name" value="HTH_MarR-typ"/>
</dbReference>
<evidence type="ECO:0000256" key="1">
    <source>
        <dbReference type="ARBA" id="ARBA00023015"/>
    </source>
</evidence>
<keyword evidence="1" id="KW-0805">Transcription regulation</keyword>
<dbReference type="Pfam" id="PF12802">
    <property type="entry name" value="MarR_2"/>
    <property type="match status" value="1"/>
</dbReference>
<protein>
    <submittedName>
        <fullName evidence="5">Winged helix-turn-helix transcriptional regulator</fullName>
    </submittedName>
</protein>
<dbReference type="Proteomes" id="UP000523601">
    <property type="component" value="Unassembled WGS sequence"/>
</dbReference>
<evidence type="ECO:0000256" key="3">
    <source>
        <dbReference type="ARBA" id="ARBA00023163"/>
    </source>
</evidence>
<organism evidence="5 8">
    <name type="scientific">Donghicola mangrovi</name>
    <dbReference type="NCBI Taxonomy" id="2729614"/>
    <lineage>
        <taxon>Bacteria</taxon>
        <taxon>Pseudomonadati</taxon>
        <taxon>Pseudomonadota</taxon>
        <taxon>Alphaproteobacteria</taxon>
        <taxon>Rhodobacterales</taxon>
        <taxon>Roseobacteraceae</taxon>
        <taxon>Donghicola</taxon>
    </lineage>
</organism>
<keyword evidence="2" id="KW-0238">DNA-binding</keyword>
<evidence type="ECO:0000313" key="6">
    <source>
        <dbReference type="EMBL" id="NVO27564.1"/>
    </source>
</evidence>
<dbReference type="AlphaFoldDB" id="A0A850QCY9"/>
<dbReference type="Proteomes" id="UP000592216">
    <property type="component" value="Unassembled WGS sequence"/>
</dbReference>
<dbReference type="PANTHER" id="PTHR42756">
    <property type="entry name" value="TRANSCRIPTIONAL REGULATOR, MARR"/>
    <property type="match status" value="1"/>
</dbReference>
<evidence type="ECO:0000313" key="7">
    <source>
        <dbReference type="Proteomes" id="UP000523601"/>
    </source>
</evidence>
<dbReference type="GO" id="GO:0003700">
    <property type="term" value="F:DNA-binding transcription factor activity"/>
    <property type="evidence" value="ECO:0007669"/>
    <property type="project" value="InterPro"/>
</dbReference>
<keyword evidence="3" id="KW-0804">Transcription</keyword>
<sequence>MSKDTIDVPPPNEADFHKSEWPFYWITQTSSRYMQVLELRLKEIGMDIAYWRVLMSLYEDSALSISEISNYCIIKPNTATKIVQRMTAEGLVETGTRATDARVTEVRLTDLGHQMRRKARAIAEDVFARAFTDLSKEEQMILNLLLQKVFNRLS</sequence>
<evidence type="ECO:0000313" key="8">
    <source>
        <dbReference type="Proteomes" id="UP000592216"/>
    </source>
</evidence>
<dbReference type="PROSITE" id="PS50995">
    <property type="entry name" value="HTH_MARR_2"/>
    <property type="match status" value="1"/>
</dbReference>
<evidence type="ECO:0000313" key="5">
    <source>
        <dbReference type="EMBL" id="NVO24029.1"/>
    </source>
</evidence>
<name>A0A850QCY9_9RHOB</name>
<dbReference type="RefSeq" id="WP_176853961.1">
    <property type="nucleotide sequence ID" value="NZ_JABCJD010000003.1"/>
</dbReference>
<evidence type="ECO:0000259" key="4">
    <source>
        <dbReference type="PROSITE" id="PS50995"/>
    </source>
</evidence>
<dbReference type="SUPFAM" id="SSF46785">
    <property type="entry name" value="Winged helix' DNA-binding domain"/>
    <property type="match status" value="1"/>
</dbReference>
<dbReference type="PRINTS" id="PR00598">
    <property type="entry name" value="HTHMARR"/>
</dbReference>
<dbReference type="GO" id="GO:0003677">
    <property type="term" value="F:DNA binding"/>
    <property type="evidence" value="ECO:0007669"/>
    <property type="project" value="UniProtKB-KW"/>
</dbReference>
<dbReference type="PANTHER" id="PTHR42756:SF1">
    <property type="entry name" value="TRANSCRIPTIONAL REPRESSOR OF EMRAB OPERON"/>
    <property type="match status" value="1"/>
</dbReference>
<feature type="domain" description="HTH marR-type" evidence="4">
    <location>
        <begin position="1"/>
        <end position="151"/>
    </location>
</feature>
<dbReference type="EMBL" id="JABCJD010000003">
    <property type="protein sequence ID" value="NVO27564.1"/>
    <property type="molecule type" value="Genomic_DNA"/>
</dbReference>